<dbReference type="UniPathway" id="UPA00035">
    <property type="reaction ID" value="UER00041"/>
</dbReference>
<feature type="domain" description="Glycosyl transferase family 3" evidence="13">
    <location>
        <begin position="74"/>
        <end position="329"/>
    </location>
</feature>
<dbReference type="RefSeq" id="WP_104004300.1">
    <property type="nucleotide sequence ID" value="NZ_FNVQ01000003.1"/>
</dbReference>
<protein>
    <recommendedName>
        <fullName evidence="12">Anthranilate phosphoribosyltransferase</fullName>
        <ecNumber evidence="12">2.4.2.18</ecNumber>
    </recommendedName>
</protein>
<gene>
    <name evidence="12" type="primary">trpD</name>
    <name evidence="15" type="ORF">SAMN05444390_103472</name>
</gene>
<evidence type="ECO:0000256" key="11">
    <source>
        <dbReference type="ARBA" id="ARBA00061188"/>
    </source>
</evidence>
<dbReference type="Pfam" id="PF00591">
    <property type="entry name" value="Glycos_transf_3"/>
    <property type="match status" value="1"/>
</dbReference>
<comment type="catalytic activity">
    <reaction evidence="10 12">
        <text>N-(5-phospho-beta-D-ribosyl)anthranilate + diphosphate = 5-phospho-alpha-D-ribose 1-diphosphate + anthranilate</text>
        <dbReference type="Rhea" id="RHEA:11768"/>
        <dbReference type="ChEBI" id="CHEBI:16567"/>
        <dbReference type="ChEBI" id="CHEBI:18277"/>
        <dbReference type="ChEBI" id="CHEBI:33019"/>
        <dbReference type="ChEBI" id="CHEBI:58017"/>
        <dbReference type="EC" id="2.4.2.18"/>
    </reaction>
</comment>
<comment type="subunit">
    <text evidence="2 12">Homodimer.</text>
</comment>
<evidence type="ECO:0000256" key="3">
    <source>
        <dbReference type="ARBA" id="ARBA00022605"/>
    </source>
</evidence>
<dbReference type="Gene3D" id="1.20.970.10">
    <property type="entry name" value="Transferase, Pyrimidine Nucleoside Phosphorylase, Chain C"/>
    <property type="match status" value="1"/>
</dbReference>
<proteinExistence type="inferred from homology"/>
<feature type="binding site" evidence="12">
    <location>
        <position position="121"/>
    </location>
    <ligand>
        <name>5-phospho-alpha-D-ribose 1-diphosphate</name>
        <dbReference type="ChEBI" id="CHEBI:58017"/>
    </ligand>
</feature>
<feature type="binding site" evidence="12">
    <location>
        <begin position="91"/>
        <end position="94"/>
    </location>
    <ligand>
        <name>5-phospho-alpha-D-ribose 1-diphosphate</name>
        <dbReference type="ChEBI" id="CHEBI:58017"/>
    </ligand>
</feature>
<evidence type="ECO:0000259" key="14">
    <source>
        <dbReference type="Pfam" id="PF02885"/>
    </source>
</evidence>
<feature type="binding site" evidence="12">
    <location>
        <position position="112"/>
    </location>
    <ligand>
        <name>anthranilate</name>
        <dbReference type="ChEBI" id="CHEBI:16567"/>
        <label>1</label>
    </ligand>
</feature>
<dbReference type="HAMAP" id="MF_00211">
    <property type="entry name" value="TrpD"/>
    <property type="match status" value="1"/>
</dbReference>
<dbReference type="NCBIfam" id="TIGR01245">
    <property type="entry name" value="trpD"/>
    <property type="match status" value="1"/>
</dbReference>
<evidence type="ECO:0000313" key="15">
    <source>
        <dbReference type="EMBL" id="SEG71956.1"/>
    </source>
</evidence>
<feature type="binding site" evidence="12">
    <location>
        <position position="227"/>
    </location>
    <ligand>
        <name>Mg(2+)</name>
        <dbReference type="ChEBI" id="CHEBI:18420"/>
        <label>2</label>
    </ligand>
</feature>
<feature type="binding site" evidence="12">
    <location>
        <position position="81"/>
    </location>
    <ligand>
        <name>anthranilate</name>
        <dbReference type="ChEBI" id="CHEBI:16567"/>
        <label>1</label>
    </ligand>
</feature>
<dbReference type="GO" id="GO:0000162">
    <property type="term" value="P:L-tryptophan biosynthetic process"/>
    <property type="evidence" value="ECO:0007669"/>
    <property type="project" value="UniProtKB-UniRule"/>
</dbReference>
<feature type="binding site" evidence="12">
    <location>
        <position position="226"/>
    </location>
    <ligand>
        <name>Mg(2+)</name>
        <dbReference type="ChEBI" id="CHEBI:18420"/>
        <label>2</label>
    </ligand>
</feature>
<sequence length="344" mass="35952">MDIKEALARVIDHIDLSRDEMVDVMRQVMTGECTESQIAGFLVALRMKSESIDEITGAAQVMRELASPVNAKSGPLVDIVGTGGDGANLFNVSSASAFVAAACGVHVAKHGNRGVSSSSGSADLLEQAGINLDLPGDAVARCIDEVGVGFMFAPGYHGAMKHAIGARRALGTRTLFNILGPMTNPAGAKRLVIGVFTKKLCRPMAEVMQKLGGEHIMVVNADDGLDEISLATHTYVAELKDGEIREYRLSPEDLGVDSQSLIGLVVDSPAESLDLITAAFSGDKSTASRKAVAMVALNAGAAIYLSGQAGSHQEGVQRAIEAIESGAALKKMQELAAFSQSLKD</sequence>
<keyword evidence="7 12" id="KW-0822">Tryptophan biosynthesis</keyword>
<accession>A0A1H6CHU5</accession>
<keyword evidence="8 12" id="KW-0460">Magnesium</keyword>
<keyword evidence="5 12" id="KW-0808">Transferase</keyword>
<evidence type="ECO:0000256" key="2">
    <source>
        <dbReference type="ARBA" id="ARBA00011738"/>
    </source>
</evidence>
<dbReference type="FunFam" id="1.20.970.10:FF:000006">
    <property type="entry name" value="Anthranilate phosphoribosyltransferase"/>
    <property type="match status" value="1"/>
</dbReference>
<organism evidence="15 16">
    <name type="scientific">Marinobacterium lutimaris</name>
    <dbReference type="NCBI Taxonomy" id="568106"/>
    <lineage>
        <taxon>Bacteria</taxon>
        <taxon>Pseudomonadati</taxon>
        <taxon>Pseudomonadota</taxon>
        <taxon>Gammaproteobacteria</taxon>
        <taxon>Oceanospirillales</taxon>
        <taxon>Oceanospirillaceae</taxon>
        <taxon>Marinobacterium</taxon>
    </lineage>
</organism>
<feature type="binding site" evidence="12">
    <location>
        <position position="227"/>
    </location>
    <ligand>
        <name>Mg(2+)</name>
        <dbReference type="ChEBI" id="CHEBI:18420"/>
        <label>1</label>
    </ligand>
</feature>
<evidence type="ECO:0000256" key="7">
    <source>
        <dbReference type="ARBA" id="ARBA00022822"/>
    </source>
</evidence>
<dbReference type="InterPro" id="IPR017459">
    <property type="entry name" value="Glycosyl_Trfase_fam3_N_dom"/>
</dbReference>
<dbReference type="Gene3D" id="3.40.1030.10">
    <property type="entry name" value="Nucleoside phosphorylase/phosphoribosyltransferase catalytic domain"/>
    <property type="match status" value="1"/>
</dbReference>
<feature type="binding site" evidence="12">
    <location>
        <position position="81"/>
    </location>
    <ligand>
        <name>5-phospho-alpha-D-ribose 1-diphosphate</name>
        <dbReference type="ChEBI" id="CHEBI:58017"/>
    </ligand>
</feature>
<dbReference type="EC" id="2.4.2.18" evidence="12"/>
<comment type="pathway">
    <text evidence="1 12">Amino-acid biosynthesis; L-tryptophan biosynthesis; L-tryptophan from chorismate: step 2/5.</text>
</comment>
<evidence type="ECO:0000256" key="12">
    <source>
        <dbReference type="HAMAP-Rule" id="MF_00211"/>
    </source>
</evidence>
<dbReference type="InterPro" id="IPR036320">
    <property type="entry name" value="Glycosyl_Trfase_fam3_N_dom_sf"/>
</dbReference>
<feature type="binding site" evidence="12">
    <location>
        <begin position="84"/>
        <end position="85"/>
    </location>
    <ligand>
        <name>5-phospho-alpha-D-ribose 1-diphosphate</name>
        <dbReference type="ChEBI" id="CHEBI:58017"/>
    </ligand>
</feature>
<evidence type="ECO:0000256" key="8">
    <source>
        <dbReference type="ARBA" id="ARBA00022842"/>
    </source>
</evidence>
<evidence type="ECO:0000256" key="10">
    <source>
        <dbReference type="ARBA" id="ARBA00052328"/>
    </source>
</evidence>
<comment type="similarity">
    <text evidence="12">Belongs to the anthranilate phosphoribosyltransferase family.</text>
</comment>
<dbReference type="AlphaFoldDB" id="A0A1H6CHU5"/>
<keyword evidence="9 12" id="KW-0057">Aromatic amino acid biosynthesis</keyword>
<dbReference type="Proteomes" id="UP000236745">
    <property type="component" value="Unassembled WGS sequence"/>
</dbReference>
<feature type="domain" description="Glycosyl transferase family 3 N-terminal" evidence="14">
    <location>
        <begin position="4"/>
        <end position="66"/>
    </location>
</feature>
<dbReference type="InterPro" id="IPR005940">
    <property type="entry name" value="Anthranilate_Pribosyl_Tfrase"/>
</dbReference>
<dbReference type="PANTHER" id="PTHR43285">
    <property type="entry name" value="ANTHRANILATE PHOSPHORIBOSYLTRANSFERASE"/>
    <property type="match status" value="1"/>
</dbReference>
<dbReference type="EMBL" id="FNVQ01000003">
    <property type="protein sequence ID" value="SEG71956.1"/>
    <property type="molecule type" value="Genomic_DNA"/>
</dbReference>
<dbReference type="InterPro" id="IPR035902">
    <property type="entry name" value="Nuc_phospho_transferase"/>
</dbReference>
<keyword evidence="3 12" id="KW-0028">Amino-acid biosynthesis</keyword>
<dbReference type="GO" id="GO:0004048">
    <property type="term" value="F:anthranilate phosphoribosyltransferase activity"/>
    <property type="evidence" value="ECO:0007669"/>
    <property type="project" value="UniProtKB-UniRule"/>
</dbReference>
<dbReference type="FunFam" id="3.40.1030.10:FF:000002">
    <property type="entry name" value="Anthranilate phosphoribosyltransferase"/>
    <property type="match status" value="1"/>
</dbReference>
<name>A0A1H6CHU5_9GAMM</name>
<evidence type="ECO:0000256" key="5">
    <source>
        <dbReference type="ARBA" id="ARBA00022679"/>
    </source>
</evidence>
<keyword evidence="6 12" id="KW-0479">Metal-binding</keyword>
<dbReference type="SUPFAM" id="SSF52418">
    <property type="entry name" value="Nucleoside phosphorylase/phosphoribosyltransferase catalytic domain"/>
    <property type="match status" value="1"/>
</dbReference>
<evidence type="ECO:0000256" key="4">
    <source>
        <dbReference type="ARBA" id="ARBA00022676"/>
    </source>
</evidence>
<evidence type="ECO:0000259" key="13">
    <source>
        <dbReference type="Pfam" id="PF00591"/>
    </source>
</evidence>
<dbReference type="PANTHER" id="PTHR43285:SF2">
    <property type="entry name" value="ANTHRANILATE PHOSPHORIBOSYLTRANSFERASE"/>
    <property type="match status" value="1"/>
</dbReference>
<evidence type="ECO:0000256" key="1">
    <source>
        <dbReference type="ARBA" id="ARBA00004907"/>
    </source>
</evidence>
<dbReference type="GO" id="GO:0000287">
    <property type="term" value="F:magnesium ion binding"/>
    <property type="evidence" value="ECO:0007669"/>
    <property type="project" value="UniProtKB-UniRule"/>
</dbReference>
<dbReference type="GO" id="GO:0005829">
    <property type="term" value="C:cytosol"/>
    <property type="evidence" value="ECO:0007669"/>
    <property type="project" value="TreeGrafter"/>
</dbReference>
<feature type="binding site" evidence="12">
    <location>
        <position position="93"/>
    </location>
    <ligand>
        <name>Mg(2+)</name>
        <dbReference type="ChEBI" id="CHEBI:18420"/>
        <label>1</label>
    </ligand>
</feature>
<keyword evidence="16" id="KW-1185">Reference proteome</keyword>
<dbReference type="SUPFAM" id="SSF47648">
    <property type="entry name" value="Nucleoside phosphorylase/phosphoribosyltransferase N-terminal domain"/>
    <property type="match status" value="1"/>
</dbReference>
<keyword evidence="4 12" id="KW-0328">Glycosyltransferase</keyword>
<feature type="binding site" evidence="12">
    <location>
        <position position="167"/>
    </location>
    <ligand>
        <name>anthranilate</name>
        <dbReference type="ChEBI" id="CHEBI:16567"/>
        <label>2</label>
    </ligand>
</feature>
<dbReference type="InterPro" id="IPR000312">
    <property type="entry name" value="Glycosyl_Trfase_fam3"/>
</dbReference>
<evidence type="ECO:0000313" key="16">
    <source>
        <dbReference type="Proteomes" id="UP000236745"/>
    </source>
</evidence>
<comment type="function">
    <text evidence="12">Catalyzes the transfer of the phosphoribosyl group of 5-phosphorylribose-1-pyrophosphate (PRPP) to anthranilate to yield N-(5'-phosphoribosyl)-anthranilate (PRA).</text>
</comment>
<dbReference type="Pfam" id="PF02885">
    <property type="entry name" value="Glycos_trans_3N"/>
    <property type="match status" value="1"/>
</dbReference>
<comment type="cofactor">
    <cofactor evidence="12">
        <name>Mg(2+)</name>
        <dbReference type="ChEBI" id="CHEBI:18420"/>
    </cofactor>
    <text evidence="12">Binds 2 magnesium ions per monomer.</text>
</comment>
<comment type="similarity">
    <text evidence="11">In the C-terminal section; belongs to the anthranilate phosphoribosyltransferase family.</text>
</comment>
<reference evidence="15 16" key="1">
    <citation type="submission" date="2016-10" db="EMBL/GenBank/DDBJ databases">
        <authorList>
            <person name="de Groot N.N."/>
        </authorList>
    </citation>
    <scope>NUCLEOTIDE SEQUENCE [LARGE SCALE GENOMIC DNA]</scope>
    <source>
        <strain evidence="15 16">DSM 22012</strain>
    </source>
</reference>
<evidence type="ECO:0000256" key="9">
    <source>
        <dbReference type="ARBA" id="ARBA00023141"/>
    </source>
</evidence>
<feature type="binding site" evidence="12">
    <location>
        <begin position="109"/>
        <end position="117"/>
    </location>
    <ligand>
        <name>5-phospho-alpha-D-ribose 1-diphosphate</name>
        <dbReference type="ChEBI" id="CHEBI:58017"/>
    </ligand>
</feature>
<dbReference type="OrthoDB" id="9806430at2"/>
<evidence type="ECO:0000256" key="6">
    <source>
        <dbReference type="ARBA" id="ARBA00022723"/>
    </source>
</evidence>
<comment type="caution">
    <text evidence="12">Lacks conserved residue(s) required for the propagation of feature annotation.</text>
</comment>